<accession>A0A1V4SYN1</accession>
<dbReference type="SMART" id="SM00345">
    <property type="entry name" value="HTH_GNTR"/>
    <property type="match status" value="1"/>
</dbReference>
<dbReference type="AlphaFoldDB" id="A0A1V4SYN1"/>
<dbReference type="EMBL" id="LTAY01000019">
    <property type="protein sequence ID" value="OPX50161.1"/>
    <property type="molecule type" value="Genomic_DNA"/>
</dbReference>
<keyword evidence="2" id="KW-0238">DNA-binding</keyword>
<dbReference type="PANTHER" id="PTHR44846">
    <property type="entry name" value="MANNOSYL-D-GLYCERATE TRANSPORT/METABOLISM SYSTEM REPRESSOR MNGR-RELATED"/>
    <property type="match status" value="1"/>
</dbReference>
<gene>
    <name evidence="5" type="primary">lldR</name>
    <name evidence="5" type="ORF">CLTHE_03730</name>
</gene>
<evidence type="ECO:0000313" key="5">
    <source>
        <dbReference type="EMBL" id="OPX50161.1"/>
    </source>
</evidence>
<dbReference type="InterPro" id="IPR036388">
    <property type="entry name" value="WH-like_DNA-bd_sf"/>
</dbReference>
<feature type="domain" description="HTH gntR-type" evidence="4">
    <location>
        <begin position="12"/>
        <end position="80"/>
    </location>
</feature>
<sequence>MDSINLITDKKEPRYVVVYDKLFKMINEKAFPENSRLPSEPKLAEMLGVSRTTLRQALSLLIDDGLVKNIHGKGNYIIRKESKKSNGLEKVGNPTYKCIDLSIDSVELELRIEPPSDYYLNILGQKTVAVVCVDRWYKSKEEYISYTFTIIPIETISDFNLDLNNKDEILEFLETKIYMDCSFTNTRIKFSTSGNFTANNHPITCDKKFYLIEEGIFKHKEFPIVFNKVYLPFQHSSLNLTQIK</sequence>
<dbReference type="Proteomes" id="UP000191448">
    <property type="component" value="Unassembled WGS sequence"/>
</dbReference>
<dbReference type="Gene3D" id="1.10.10.10">
    <property type="entry name" value="Winged helix-like DNA-binding domain superfamily/Winged helix DNA-binding domain"/>
    <property type="match status" value="1"/>
</dbReference>
<dbReference type="SUPFAM" id="SSF46785">
    <property type="entry name" value="Winged helix' DNA-binding domain"/>
    <property type="match status" value="1"/>
</dbReference>
<protein>
    <submittedName>
        <fullName evidence="5">Putative L-lactate dehydrogenase operon regulatory protein</fullName>
    </submittedName>
</protein>
<dbReference type="GO" id="GO:0045892">
    <property type="term" value="P:negative regulation of DNA-templated transcription"/>
    <property type="evidence" value="ECO:0007669"/>
    <property type="project" value="TreeGrafter"/>
</dbReference>
<name>A0A1V4SYN1_9CLOT</name>
<keyword evidence="3" id="KW-0804">Transcription</keyword>
<dbReference type="PANTHER" id="PTHR44846:SF1">
    <property type="entry name" value="MANNOSYL-D-GLYCERATE TRANSPORT_METABOLISM SYSTEM REPRESSOR MNGR-RELATED"/>
    <property type="match status" value="1"/>
</dbReference>
<dbReference type="CDD" id="cd07377">
    <property type="entry name" value="WHTH_GntR"/>
    <property type="match status" value="1"/>
</dbReference>
<evidence type="ECO:0000256" key="3">
    <source>
        <dbReference type="ARBA" id="ARBA00023163"/>
    </source>
</evidence>
<dbReference type="GO" id="GO:0003677">
    <property type="term" value="F:DNA binding"/>
    <property type="evidence" value="ECO:0007669"/>
    <property type="project" value="UniProtKB-KW"/>
</dbReference>
<dbReference type="RefSeq" id="WP_080021748.1">
    <property type="nucleotide sequence ID" value="NZ_LTAY01000019.1"/>
</dbReference>
<evidence type="ECO:0000313" key="6">
    <source>
        <dbReference type="Proteomes" id="UP000191448"/>
    </source>
</evidence>
<organism evidence="5 6">
    <name type="scientific">Clostridium thermobutyricum DSM 4928</name>
    <dbReference type="NCBI Taxonomy" id="1121339"/>
    <lineage>
        <taxon>Bacteria</taxon>
        <taxon>Bacillati</taxon>
        <taxon>Bacillota</taxon>
        <taxon>Clostridia</taxon>
        <taxon>Eubacteriales</taxon>
        <taxon>Clostridiaceae</taxon>
        <taxon>Clostridium</taxon>
    </lineage>
</organism>
<dbReference type="InterPro" id="IPR000524">
    <property type="entry name" value="Tscrpt_reg_HTH_GntR"/>
</dbReference>
<dbReference type="OrthoDB" id="9815017at2"/>
<evidence type="ECO:0000259" key="4">
    <source>
        <dbReference type="PROSITE" id="PS50949"/>
    </source>
</evidence>
<dbReference type="Pfam" id="PF00392">
    <property type="entry name" value="GntR"/>
    <property type="match status" value="1"/>
</dbReference>
<comment type="caution">
    <text evidence="5">The sequence shown here is derived from an EMBL/GenBank/DDBJ whole genome shotgun (WGS) entry which is preliminary data.</text>
</comment>
<dbReference type="PROSITE" id="PS50949">
    <property type="entry name" value="HTH_GNTR"/>
    <property type="match status" value="1"/>
</dbReference>
<evidence type="ECO:0000256" key="2">
    <source>
        <dbReference type="ARBA" id="ARBA00023125"/>
    </source>
</evidence>
<dbReference type="InterPro" id="IPR036390">
    <property type="entry name" value="WH_DNA-bd_sf"/>
</dbReference>
<dbReference type="GO" id="GO:0003700">
    <property type="term" value="F:DNA-binding transcription factor activity"/>
    <property type="evidence" value="ECO:0007669"/>
    <property type="project" value="InterPro"/>
</dbReference>
<keyword evidence="1" id="KW-0805">Transcription regulation</keyword>
<evidence type="ECO:0000256" key="1">
    <source>
        <dbReference type="ARBA" id="ARBA00023015"/>
    </source>
</evidence>
<proteinExistence type="predicted"/>
<dbReference type="InterPro" id="IPR050679">
    <property type="entry name" value="Bact_HTH_transcr_reg"/>
</dbReference>
<reference evidence="5 6" key="1">
    <citation type="submission" date="2016-02" db="EMBL/GenBank/DDBJ databases">
        <title>Genome sequence of Clostridium thermobutyricum DSM 4928.</title>
        <authorList>
            <person name="Poehlein A."/>
            <person name="Daniel R."/>
        </authorList>
    </citation>
    <scope>NUCLEOTIDE SEQUENCE [LARGE SCALE GENOMIC DNA]</scope>
    <source>
        <strain evidence="5 6">DSM 4928</strain>
    </source>
</reference>
<dbReference type="PRINTS" id="PR00035">
    <property type="entry name" value="HTHGNTR"/>
</dbReference>